<accession>E3CXJ7</accession>
<evidence type="ECO:0000256" key="1">
    <source>
        <dbReference type="ARBA" id="ARBA00022723"/>
    </source>
</evidence>
<dbReference type="InterPro" id="IPR036409">
    <property type="entry name" value="Aldolase_II/adducin_N_sf"/>
</dbReference>
<reference evidence="4 5" key="1">
    <citation type="journal article" date="2010" name="Stand. Genomic Sci.">
        <title>Non-contiguous finished genome sequence of Aminomonas paucivorans type strain (GLU-3).</title>
        <authorList>
            <person name="Pitluck S."/>
            <person name="Yasawong M."/>
            <person name="Held B."/>
            <person name="Lapidus A."/>
            <person name="Nolan M."/>
            <person name="Copeland A."/>
            <person name="Lucas S."/>
            <person name="Del Rio T.G."/>
            <person name="Tice H."/>
            <person name="Cheng J.F."/>
            <person name="Chertkov O."/>
            <person name="Goodwin L."/>
            <person name="Tapia R."/>
            <person name="Han C."/>
            <person name="Liolios K."/>
            <person name="Ivanova N."/>
            <person name="Mavromatis K."/>
            <person name="Ovchinnikova G."/>
            <person name="Pati A."/>
            <person name="Chen A."/>
            <person name="Palaniappan K."/>
            <person name="Land M."/>
            <person name="Hauser L."/>
            <person name="Chang Y.J."/>
            <person name="Jeffries C.D."/>
            <person name="Pukall R."/>
            <person name="Spring S."/>
            <person name="Rohde M."/>
            <person name="Sikorski J."/>
            <person name="Goker M."/>
            <person name="Woyke T."/>
            <person name="Bristow J."/>
            <person name="Eisen J.A."/>
            <person name="Markowitz V."/>
            <person name="Hugenholtz P."/>
            <person name="Kyrpides N.C."/>
            <person name="Klenk H.P."/>
        </authorList>
    </citation>
    <scope>NUCLEOTIDE SEQUENCE [LARGE SCALE GENOMIC DNA]</scope>
    <source>
        <strain evidence="4 5">DSM 12260</strain>
    </source>
</reference>
<keyword evidence="1" id="KW-0479">Metal-binding</keyword>
<proteinExistence type="predicted"/>
<feature type="domain" description="Class II aldolase/adducin N-terminal" evidence="3">
    <location>
        <begin position="8"/>
        <end position="186"/>
    </location>
</feature>
<dbReference type="RefSeq" id="WP_006301679.1">
    <property type="nucleotide sequence ID" value="NZ_CM001022.1"/>
</dbReference>
<gene>
    <name evidence="4" type="ORF">Apau_2029</name>
</gene>
<keyword evidence="2 4" id="KW-0456">Lyase</keyword>
<dbReference type="InterPro" id="IPR001303">
    <property type="entry name" value="Aldolase_II/adducin_N"/>
</dbReference>
<dbReference type="STRING" id="584708.Apau_2029"/>
<dbReference type="GO" id="GO:0008738">
    <property type="term" value="F:L-fuculose-phosphate aldolase activity"/>
    <property type="evidence" value="ECO:0007669"/>
    <property type="project" value="UniProtKB-EC"/>
</dbReference>
<dbReference type="Gene3D" id="3.40.225.10">
    <property type="entry name" value="Class II aldolase/adducin N-terminal domain"/>
    <property type="match status" value="1"/>
</dbReference>
<dbReference type="PaxDb" id="584708-Apau_2029"/>
<dbReference type="OrthoDB" id="9794581at2"/>
<dbReference type="AlphaFoldDB" id="E3CXJ7"/>
<sequence length="218" mass="23466">MNRNEAREAVVRTGRLLEERGLTVGTGGNLSVRVEGEELVAIKPSAVPYGLMTPEDVPLLDLEGRVVEGRCAPSSEWRMHLGVYRARPDAGGVVHTHSRFATTLACLKWEIPAVHYLVAASGDELVPVAPYRTFGSPELAEVAVQALGRRGKAVLLANHGLLALGADLGEAFGVAEQLEFVAELAWRARCVGEPALLSREETWEALEAFRGYGPGRSS</sequence>
<dbReference type="SUPFAM" id="SSF53639">
    <property type="entry name" value="AraD/HMP-PK domain-like"/>
    <property type="match status" value="1"/>
</dbReference>
<dbReference type="eggNOG" id="COG0235">
    <property type="taxonomic scope" value="Bacteria"/>
</dbReference>
<dbReference type="HOGENOM" id="CLU_006033_3_0_0"/>
<keyword evidence="5" id="KW-1185">Reference proteome</keyword>
<protein>
    <submittedName>
        <fullName evidence="4">L-fuculose 1-phosphate aldolase</fullName>
        <ecNumber evidence="4">4.1.2.17</ecNumber>
    </submittedName>
</protein>
<evidence type="ECO:0000256" key="2">
    <source>
        <dbReference type="ARBA" id="ARBA00023239"/>
    </source>
</evidence>
<dbReference type="GO" id="GO:0046872">
    <property type="term" value="F:metal ion binding"/>
    <property type="evidence" value="ECO:0007669"/>
    <property type="project" value="UniProtKB-KW"/>
</dbReference>
<dbReference type="PANTHER" id="PTHR22789">
    <property type="entry name" value="FUCULOSE PHOSPHATE ALDOLASE"/>
    <property type="match status" value="1"/>
</dbReference>
<dbReference type="GO" id="GO:0019323">
    <property type="term" value="P:pentose catabolic process"/>
    <property type="evidence" value="ECO:0007669"/>
    <property type="project" value="TreeGrafter"/>
</dbReference>
<dbReference type="SMART" id="SM01007">
    <property type="entry name" value="Aldolase_II"/>
    <property type="match status" value="1"/>
</dbReference>
<evidence type="ECO:0000313" key="4">
    <source>
        <dbReference type="EMBL" id="EFQ24441.1"/>
    </source>
</evidence>
<evidence type="ECO:0000259" key="3">
    <source>
        <dbReference type="SMART" id="SM01007"/>
    </source>
</evidence>
<dbReference type="PANTHER" id="PTHR22789:SF0">
    <property type="entry name" value="3-OXO-TETRONATE 4-PHOSPHATE DECARBOXYLASE-RELATED"/>
    <property type="match status" value="1"/>
</dbReference>
<organism evidence="4 5">
    <name type="scientific">Aminomonas paucivorans DSM 12260</name>
    <dbReference type="NCBI Taxonomy" id="584708"/>
    <lineage>
        <taxon>Bacteria</taxon>
        <taxon>Thermotogati</taxon>
        <taxon>Synergistota</taxon>
        <taxon>Synergistia</taxon>
        <taxon>Synergistales</taxon>
        <taxon>Synergistaceae</taxon>
        <taxon>Aminomonas</taxon>
    </lineage>
</organism>
<name>E3CXJ7_9BACT</name>
<dbReference type="GO" id="GO:0005829">
    <property type="term" value="C:cytosol"/>
    <property type="evidence" value="ECO:0007669"/>
    <property type="project" value="TreeGrafter"/>
</dbReference>
<dbReference type="Proteomes" id="UP000005096">
    <property type="component" value="Chromosome"/>
</dbReference>
<dbReference type="EMBL" id="CM001022">
    <property type="protein sequence ID" value="EFQ24441.1"/>
    <property type="molecule type" value="Genomic_DNA"/>
</dbReference>
<dbReference type="EC" id="4.1.2.17" evidence="4"/>
<evidence type="ECO:0000313" key="5">
    <source>
        <dbReference type="Proteomes" id="UP000005096"/>
    </source>
</evidence>
<dbReference type="Pfam" id="PF00596">
    <property type="entry name" value="Aldolase_II"/>
    <property type="match status" value="1"/>
</dbReference>
<dbReference type="InterPro" id="IPR050197">
    <property type="entry name" value="Aldolase_class_II_sugar_metab"/>
</dbReference>